<evidence type="ECO:0000313" key="1">
    <source>
        <dbReference type="EMBL" id="MFC7057897.1"/>
    </source>
</evidence>
<reference evidence="1 2" key="1">
    <citation type="journal article" date="2019" name="Int. J. Syst. Evol. Microbiol.">
        <title>The Global Catalogue of Microorganisms (GCM) 10K type strain sequencing project: providing services to taxonomists for standard genome sequencing and annotation.</title>
        <authorList>
            <consortium name="The Broad Institute Genomics Platform"/>
            <consortium name="The Broad Institute Genome Sequencing Center for Infectious Disease"/>
            <person name="Wu L."/>
            <person name="Ma J."/>
        </authorList>
    </citation>
    <scope>NUCLEOTIDE SEQUENCE [LARGE SCALE GENOMIC DNA]</scope>
    <source>
        <strain evidence="1 2">JCM 30072</strain>
    </source>
</reference>
<evidence type="ECO:0008006" key="3">
    <source>
        <dbReference type="Google" id="ProtNLM"/>
    </source>
</evidence>
<dbReference type="GeneID" id="76629840"/>
<proteinExistence type="predicted"/>
<name>A0ABD5VYS2_9EURY</name>
<protein>
    <recommendedName>
        <fullName evidence="3">HEAT repeat-containing protein</fullName>
    </recommendedName>
</protein>
<keyword evidence="2" id="KW-1185">Reference proteome</keyword>
<sequence length="85" mass="9167">MSVEFQTAIKKSVARENRSSAVDRLAAKDERANLSVLVQAGGLAGEFRRQALKGLINCGGTEQLKSLADDPSVPKSLRRRAEEAV</sequence>
<accession>A0ABD5VYS2</accession>
<organism evidence="1 2">
    <name type="scientific">Halovenus salina</name>
    <dbReference type="NCBI Taxonomy" id="1510225"/>
    <lineage>
        <taxon>Archaea</taxon>
        <taxon>Methanobacteriati</taxon>
        <taxon>Methanobacteriota</taxon>
        <taxon>Stenosarchaea group</taxon>
        <taxon>Halobacteria</taxon>
        <taxon>Halobacteriales</taxon>
        <taxon>Haloarculaceae</taxon>
        <taxon>Halovenus</taxon>
    </lineage>
</organism>
<comment type="caution">
    <text evidence="1">The sequence shown here is derived from an EMBL/GenBank/DDBJ whole genome shotgun (WGS) entry which is preliminary data.</text>
</comment>
<dbReference type="RefSeq" id="WP_267163700.1">
    <property type="nucleotide sequence ID" value="NZ_CP112972.1"/>
</dbReference>
<dbReference type="AlphaFoldDB" id="A0ABD5VYS2"/>
<dbReference type="EMBL" id="JBHSZI010000001">
    <property type="protein sequence ID" value="MFC7057897.1"/>
    <property type="molecule type" value="Genomic_DNA"/>
</dbReference>
<evidence type="ECO:0000313" key="2">
    <source>
        <dbReference type="Proteomes" id="UP001596445"/>
    </source>
</evidence>
<dbReference type="Proteomes" id="UP001596445">
    <property type="component" value="Unassembled WGS sequence"/>
</dbReference>
<gene>
    <name evidence="1" type="ORF">ACFQQG_06600</name>
</gene>